<dbReference type="InterPro" id="IPR039420">
    <property type="entry name" value="WalR-like"/>
</dbReference>
<evidence type="ECO:0000256" key="5">
    <source>
        <dbReference type="ARBA" id="ARBA00024867"/>
    </source>
</evidence>
<dbReference type="SMART" id="SM00862">
    <property type="entry name" value="Trans_reg_C"/>
    <property type="match status" value="1"/>
</dbReference>
<dbReference type="Gene3D" id="6.10.250.690">
    <property type="match status" value="1"/>
</dbReference>
<evidence type="ECO:0000256" key="6">
    <source>
        <dbReference type="PROSITE-ProRule" id="PRU00169"/>
    </source>
</evidence>
<evidence type="ECO:0000313" key="11">
    <source>
        <dbReference type="Proteomes" id="UP000824260"/>
    </source>
</evidence>
<dbReference type="AlphaFoldDB" id="A0A9D0ZR13"/>
<feature type="domain" description="OmpR/PhoB-type" evidence="9">
    <location>
        <begin position="130"/>
        <end position="229"/>
    </location>
</feature>
<keyword evidence="3 7" id="KW-0238">DNA-binding</keyword>
<dbReference type="GO" id="GO:0000976">
    <property type="term" value="F:transcription cis-regulatory region binding"/>
    <property type="evidence" value="ECO:0007669"/>
    <property type="project" value="TreeGrafter"/>
</dbReference>
<evidence type="ECO:0000256" key="1">
    <source>
        <dbReference type="ARBA" id="ARBA00018672"/>
    </source>
</evidence>
<keyword evidence="2" id="KW-0805">Transcription regulation</keyword>
<reference evidence="10" key="1">
    <citation type="submission" date="2020-10" db="EMBL/GenBank/DDBJ databases">
        <authorList>
            <person name="Gilroy R."/>
        </authorList>
    </citation>
    <scope>NUCLEOTIDE SEQUENCE</scope>
    <source>
        <strain evidence="10">ChiSjej6B24-2974</strain>
    </source>
</reference>
<dbReference type="InterPro" id="IPR011006">
    <property type="entry name" value="CheY-like_superfamily"/>
</dbReference>
<feature type="domain" description="Response regulatory" evidence="8">
    <location>
        <begin position="6"/>
        <end position="119"/>
    </location>
</feature>
<evidence type="ECO:0000256" key="4">
    <source>
        <dbReference type="ARBA" id="ARBA00023163"/>
    </source>
</evidence>
<name>A0A9D0ZR13_9FIRM</name>
<dbReference type="SMART" id="SM00448">
    <property type="entry name" value="REC"/>
    <property type="match status" value="1"/>
</dbReference>
<dbReference type="CDD" id="cd00383">
    <property type="entry name" value="trans_reg_C"/>
    <property type="match status" value="1"/>
</dbReference>
<dbReference type="CDD" id="cd17620">
    <property type="entry name" value="REC_OmpR_KdpE-like"/>
    <property type="match status" value="1"/>
</dbReference>
<comment type="caution">
    <text evidence="10">The sequence shown here is derived from an EMBL/GenBank/DDBJ whole genome shotgun (WGS) entry which is preliminary data.</text>
</comment>
<evidence type="ECO:0000256" key="3">
    <source>
        <dbReference type="ARBA" id="ARBA00023125"/>
    </source>
</evidence>
<keyword evidence="4" id="KW-0804">Transcription</keyword>
<evidence type="ECO:0000256" key="7">
    <source>
        <dbReference type="PROSITE-ProRule" id="PRU01091"/>
    </source>
</evidence>
<dbReference type="InterPro" id="IPR001867">
    <property type="entry name" value="OmpR/PhoB-type_DNA-bd"/>
</dbReference>
<dbReference type="Pfam" id="PF00486">
    <property type="entry name" value="Trans_reg_C"/>
    <property type="match status" value="1"/>
</dbReference>
<proteinExistence type="predicted"/>
<dbReference type="Gene3D" id="3.40.50.2300">
    <property type="match status" value="1"/>
</dbReference>
<keyword evidence="6" id="KW-0597">Phosphoprotein</keyword>
<dbReference type="InterPro" id="IPR036388">
    <property type="entry name" value="WH-like_DNA-bd_sf"/>
</dbReference>
<gene>
    <name evidence="10" type="ORF">IAA52_13150</name>
</gene>
<evidence type="ECO:0000256" key="2">
    <source>
        <dbReference type="ARBA" id="ARBA00023015"/>
    </source>
</evidence>
<dbReference type="PANTHER" id="PTHR48111:SF50">
    <property type="entry name" value="KDP OPERON TRANSCRIPTIONAL REGULATORY PROTEIN KDPE"/>
    <property type="match status" value="1"/>
</dbReference>
<dbReference type="GO" id="GO:0000156">
    <property type="term" value="F:phosphorelay response regulator activity"/>
    <property type="evidence" value="ECO:0007669"/>
    <property type="project" value="TreeGrafter"/>
</dbReference>
<dbReference type="Proteomes" id="UP000824260">
    <property type="component" value="Unassembled WGS sequence"/>
</dbReference>
<organism evidence="10 11">
    <name type="scientific">Candidatus Pullichristensenella stercorigallinarum</name>
    <dbReference type="NCBI Taxonomy" id="2840909"/>
    <lineage>
        <taxon>Bacteria</taxon>
        <taxon>Bacillati</taxon>
        <taxon>Bacillota</taxon>
        <taxon>Clostridia</taxon>
        <taxon>Candidatus Pullichristensenella</taxon>
    </lineage>
</organism>
<protein>
    <recommendedName>
        <fullName evidence="1">Stage 0 sporulation protein A homolog</fullName>
    </recommendedName>
</protein>
<dbReference type="PANTHER" id="PTHR48111">
    <property type="entry name" value="REGULATOR OF RPOS"/>
    <property type="match status" value="1"/>
</dbReference>
<dbReference type="GO" id="GO:0032993">
    <property type="term" value="C:protein-DNA complex"/>
    <property type="evidence" value="ECO:0007669"/>
    <property type="project" value="TreeGrafter"/>
</dbReference>
<feature type="DNA-binding region" description="OmpR/PhoB-type" evidence="7">
    <location>
        <begin position="130"/>
        <end position="229"/>
    </location>
</feature>
<dbReference type="EMBL" id="DVFZ01000122">
    <property type="protein sequence ID" value="HIQ84031.1"/>
    <property type="molecule type" value="Genomic_DNA"/>
</dbReference>
<sequence length="240" mass="26743">MRNAATILIVEDDERIRGLIRTVLAGAGYVTLETGNATSALSMLASHRPDLMVLDLGLPDRDGQELLREIRSWSNVPVVVVSARGQERDKVRALDGGADDYITKPFGTEELLARIRAALRHGQRMAEGEKSVYNIGGLQVDTERRIVRVDGREVHLTQIEYKIVTLLCRNAGKVLTHDSMIREVWGPFSNCDTQLLRVNMANIRRKIEKDPAMPEYILTEIGVGYRMAEVGSADGQSCRE</sequence>
<evidence type="ECO:0000259" key="8">
    <source>
        <dbReference type="PROSITE" id="PS50110"/>
    </source>
</evidence>
<dbReference type="PROSITE" id="PS51755">
    <property type="entry name" value="OMPR_PHOB"/>
    <property type="match status" value="1"/>
</dbReference>
<dbReference type="Pfam" id="PF00072">
    <property type="entry name" value="Response_reg"/>
    <property type="match status" value="1"/>
</dbReference>
<evidence type="ECO:0000259" key="9">
    <source>
        <dbReference type="PROSITE" id="PS51755"/>
    </source>
</evidence>
<accession>A0A9D0ZR13</accession>
<comment type="function">
    <text evidence="5">May play the central regulatory role in sporulation. It may be an element of the effector pathway responsible for the activation of sporulation genes in response to nutritional stress. Spo0A may act in concert with spo0H (a sigma factor) to control the expression of some genes that are critical to the sporulation process.</text>
</comment>
<dbReference type="GO" id="GO:0005829">
    <property type="term" value="C:cytosol"/>
    <property type="evidence" value="ECO:0007669"/>
    <property type="project" value="TreeGrafter"/>
</dbReference>
<reference evidence="10" key="2">
    <citation type="journal article" date="2021" name="PeerJ">
        <title>Extensive microbial diversity within the chicken gut microbiome revealed by metagenomics and culture.</title>
        <authorList>
            <person name="Gilroy R."/>
            <person name="Ravi A."/>
            <person name="Getino M."/>
            <person name="Pursley I."/>
            <person name="Horton D.L."/>
            <person name="Alikhan N.F."/>
            <person name="Baker D."/>
            <person name="Gharbi K."/>
            <person name="Hall N."/>
            <person name="Watson M."/>
            <person name="Adriaenssens E.M."/>
            <person name="Foster-Nyarko E."/>
            <person name="Jarju S."/>
            <person name="Secka A."/>
            <person name="Antonio M."/>
            <person name="Oren A."/>
            <person name="Chaudhuri R.R."/>
            <person name="La Ragione R."/>
            <person name="Hildebrand F."/>
            <person name="Pallen M.J."/>
        </authorList>
    </citation>
    <scope>NUCLEOTIDE SEQUENCE</scope>
    <source>
        <strain evidence="10">ChiSjej6B24-2974</strain>
    </source>
</reference>
<dbReference type="Gene3D" id="1.10.10.10">
    <property type="entry name" value="Winged helix-like DNA-binding domain superfamily/Winged helix DNA-binding domain"/>
    <property type="match status" value="1"/>
</dbReference>
<evidence type="ECO:0000313" key="10">
    <source>
        <dbReference type="EMBL" id="HIQ84031.1"/>
    </source>
</evidence>
<dbReference type="SUPFAM" id="SSF52172">
    <property type="entry name" value="CheY-like"/>
    <property type="match status" value="1"/>
</dbReference>
<dbReference type="PROSITE" id="PS50110">
    <property type="entry name" value="RESPONSE_REGULATORY"/>
    <property type="match status" value="1"/>
</dbReference>
<dbReference type="InterPro" id="IPR001789">
    <property type="entry name" value="Sig_transdc_resp-reg_receiver"/>
</dbReference>
<dbReference type="GO" id="GO:0006355">
    <property type="term" value="P:regulation of DNA-templated transcription"/>
    <property type="evidence" value="ECO:0007669"/>
    <property type="project" value="InterPro"/>
</dbReference>
<feature type="modified residue" description="4-aspartylphosphate" evidence="6">
    <location>
        <position position="55"/>
    </location>
</feature>